<sequence length="215" mass="25320">MTTLKKDRFDYRKMVSLLGETCFISKEEPKDVKAALLDEHRINAIQEESVQFENNDVWELVPLPYNYNVIGTKWIFKNKFDEFRNVTRNKNRLVAQGYTQIKGVDFEETFTPVARLEFIKLLLALACLLKFKLYHMNVKSSFLKGIIQEEVYVEQPKAWYERLKFFLLKNGYSREGVDNALFIKKEKGQLMVAQIYVEDIVEFEMSMVGLCVIDK</sequence>
<organism evidence="2 3">
    <name type="scientific">Lithospermum erythrorhizon</name>
    <name type="common">Purple gromwell</name>
    <name type="synonym">Lithospermum officinale var. erythrorhizon</name>
    <dbReference type="NCBI Taxonomy" id="34254"/>
    <lineage>
        <taxon>Eukaryota</taxon>
        <taxon>Viridiplantae</taxon>
        <taxon>Streptophyta</taxon>
        <taxon>Embryophyta</taxon>
        <taxon>Tracheophyta</taxon>
        <taxon>Spermatophyta</taxon>
        <taxon>Magnoliopsida</taxon>
        <taxon>eudicotyledons</taxon>
        <taxon>Gunneridae</taxon>
        <taxon>Pentapetalae</taxon>
        <taxon>asterids</taxon>
        <taxon>lamiids</taxon>
        <taxon>Boraginales</taxon>
        <taxon>Boraginaceae</taxon>
        <taxon>Boraginoideae</taxon>
        <taxon>Lithospermeae</taxon>
        <taxon>Lithospermum</taxon>
    </lineage>
</organism>
<dbReference type="InterPro" id="IPR013103">
    <property type="entry name" value="RVT_2"/>
</dbReference>
<feature type="domain" description="Reverse transcriptase Ty1/copia-type" evidence="1">
    <location>
        <begin position="55"/>
        <end position="157"/>
    </location>
</feature>
<evidence type="ECO:0000313" key="3">
    <source>
        <dbReference type="Proteomes" id="UP001454036"/>
    </source>
</evidence>
<keyword evidence="2" id="KW-0675">Receptor</keyword>
<dbReference type="AlphaFoldDB" id="A0AAV3S3D6"/>
<comment type="caution">
    <text evidence="2">The sequence shown here is derived from an EMBL/GenBank/DDBJ whole genome shotgun (WGS) entry which is preliminary data.</text>
</comment>
<dbReference type="EMBL" id="BAABME010014806">
    <property type="protein sequence ID" value="GAA0187520.1"/>
    <property type="molecule type" value="Genomic_DNA"/>
</dbReference>
<gene>
    <name evidence="2" type="ORF">LIER_34808</name>
</gene>
<evidence type="ECO:0000259" key="1">
    <source>
        <dbReference type="Pfam" id="PF07727"/>
    </source>
</evidence>
<keyword evidence="2" id="KW-0472">Membrane</keyword>
<name>A0AAV3S3D6_LITER</name>
<accession>A0AAV3S3D6</accession>
<dbReference type="Proteomes" id="UP001454036">
    <property type="component" value="Unassembled WGS sequence"/>
</dbReference>
<keyword evidence="2" id="KW-0812">Transmembrane</keyword>
<proteinExistence type="predicted"/>
<keyword evidence="3" id="KW-1185">Reference proteome</keyword>
<evidence type="ECO:0000313" key="2">
    <source>
        <dbReference type="EMBL" id="GAA0187520.1"/>
    </source>
</evidence>
<reference evidence="2 3" key="1">
    <citation type="submission" date="2024-01" db="EMBL/GenBank/DDBJ databases">
        <title>The complete chloroplast genome sequence of Lithospermum erythrorhizon: insights into the phylogenetic relationship among Boraginaceae species and the maternal lineages of purple gromwells.</title>
        <authorList>
            <person name="Okada T."/>
            <person name="Watanabe K."/>
        </authorList>
    </citation>
    <scope>NUCLEOTIDE SEQUENCE [LARGE SCALE GENOMIC DNA]</scope>
</reference>
<protein>
    <submittedName>
        <fullName evidence="2">Transmembrane signal receptor</fullName>
    </submittedName>
</protein>
<dbReference type="Pfam" id="PF07727">
    <property type="entry name" value="RVT_2"/>
    <property type="match status" value="1"/>
</dbReference>